<keyword evidence="3" id="KW-0677">Repeat</keyword>
<feature type="domain" description="C2H2-type" evidence="10">
    <location>
        <begin position="481"/>
        <end position="508"/>
    </location>
</feature>
<name>A0A834IVF2_RHYFE</name>
<evidence type="ECO:0000313" key="13">
    <source>
        <dbReference type="Proteomes" id="UP000625711"/>
    </source>
</evidence>
<comment type="caution">
    <text evidence="12">The sequence shown here is derived from an EMBL/GenBank/DDBJ whole genome shotgun (WGS) entry which is preliminary data.</text>
</comment>
<dbReference type="FunFam" id="3.30.160.60:FF:001450">
    <property type="entry name" value="zinc finger protein 774"/>
    <property type="match status" value="1"/>
</dbReference>
<dbReference type="OrthoDB" id="6077919at2759"/>
<gene>
    <name evidence="12" type="ORF">GWI33_009803</name>
</gene>
<dbReference type="SUPFAM" id="SSF57716">
    <property type="entry name" value="Glucocorticoid receptor-like (DNA-binding domain)"/>
    <property type="match status" value="1"/>
</dbReference>
<dbReference type="GO" id="GO:0008270">
    <property type="term" value="F:zinc ion binding"/>
    <property type="evidence" value="ECO:0007669"/>
    <property type="project" value="UniProtKB-UniRule"/>
</dbReference>
<dbReference type="Pfam" id="PF07776">
    <property type="entry name" value="zf-AD"/>
    <property type="match status" value="1"/>
</dbReference>
<feature type="binding site" evidence="9">
    <location>
        <position position="10"/>
    </location>
    <ligand>
        <name>Zn(2+)</name>
        <dbReference type="ChEBI" id="CHEBI:29105"/>
    </ligand>
</feature>
<evidence type="ECO:0000256" key="5">
    <source>
        <dbReference type="ARBA" id="ARBA00022833"/>
    </source>
</evidence>
<dbReference type="Pfam" id="PF13912">
    <property type="entry name" value="zf-C2H2_6"/>
    <property type="match status" value="1"/>
</dbReference>
<evidence type="ECO:0000256" key="9">
    <source>
        <dbReference type="PROSITE-ProRule" id="PRU01263"/>
    </source>
</evidence>
<sequence>MKLDKICRTCLYEKQNLRSLFDAYLPSMIMAFTSVQIMQGDGLPHQICTQCLRDVSKAYAFKQKCEKSDATLRNYVNINFNPNINQLCDLPSDIGNNDGIMPGNSIIPSCNESILPNNNVMSSCNVISNGSIIPQNTCENNANLIDIPNAINAVDNSLHQSAFPAIDNNMMGNMNEVRNDFFGNSDVLQQSSFFQDIFNDPTNQSFVDNFANNQSNAVVSDFAETMQSLQTIAEQCLPESWENDNQSCQLNPPQAQNNFDLVDNLYKCQFCENIFHDAWSLDEHIKNQNCQDKYFSSNITNELTKSMLLEYTFDTNSKDNFMFENIEPTNQNLLCDICDRTFTDQKYLKKHLKDIHFIDTACVQEEKRHSCTVCGKRYRQYKVLQLHMRTHTGERPLKCDICSRTFALPSCLRSHKKIHVQEKQYECHICRKKFNNKSNLSGHILTHSGEKPHICPTCGKGFATNTNLEIHKRLHSGVKPFVCTFCDKAFNSSTQLRKHMMVHTGEKPYSCWICGQSFRRKETRDTHARYHTGERPYNCKICQKKYIAASHLRDHMKSHRDDRKFNCMICPKKFLDMKTLKSHILSHTGQKPFSCQFCGKCFVQSSGLNTHIKSCHNQQQ</sequence>
<dbReference type="GO" id="GO:0005634">
    <property type="term" value="C:nucleus"/>
    <property type="evidence" value="ECO:0007669"/>
    <property type="project" value="UniProtKB-SubCell"/>
</dbReference>
<dbReference type="GO" id="GO:0003677">
    <property type="term" value="F:DNA binding"/>
    <property type="evidence" value="ECO:0007669"/>
    <property type="project" value="UniProtKB-KW"/>
</dbReference>
<dbReference type="Gene3D" id="3.30.160.60">
    <property type="entry name" value="Classic Zinc Finger"/>
    <property type="match status" value="10"/>
</dbReference>
<keyword evidence="2 9" id="KW-0479">Metal-binding</keyword>
<dbReference type="SMART" id="SM00355">
    <property type="entry name" value="ZnF_C2H2"/>
    <property type="match status" value="11"/>
</dbReference>
<evidence type="ECO:0000256" key="3">
    <source>
        <dbReference type="ARBA" id="ARBA00022737"/>
    </source>
</evidence>
<evidence type="ECO:0000256" key="6">
    <source>
        <dbReference type="ARBA" id="ARBA00023125"/>
    </source>
</evidence>
<dbReference type="Pfam" id="PF00096">
    <property type="entry name" value="zf-C2H2"/>
    <property type="match status" value="8"/>
</dbReference>
<feature type="binding site" evidence="9">
    <location>
        <position position="48"/>
    </location>
    <ligand>
        <name>Zn(2+)</name>
        <dbReference type="ChEBI" id="CHEBI:29105"/>
    </ligand>
</feature>
<keyword evidence="7" id="KW-0539">Nucleus</keyword>
<feature type="domain" description="ZAD" evidence="11">
    <location>
        <begin position="5"/>
        <end position="75"/>
    </location>
</feature>
<feature type="binding site" evidence="9">
    <location>
        <position position="7"/>
    </location>
    <ligand>
        <name>Zn(2+)</name>
        <dbReference type="ChEBI" id="CHEBI:29105"/>
    </ligand>
</feature>
<comment type="subcellular location">
    <subcellularLocation>
        <location evidence="1">Nucleus</location>
    </subcellularLocation>
</comment>
<evidence type="ECO:0000259" key="10">
    <source>
        <dbReference type="PROSITE" id="PS50157"/>
    </source>
</evidence>
<dbReference type="PROSITE" id="PS51915">
    <property type="entry name" value="ZAD"/>
    <property type="match status" value="1"/>
</dbReference>
<accession>A0A834IVF2</accession>
<feature type="domain" description="C2H2-type" evidence="10">
    <location>
        <begin position="397"/>
        <end position="424"/>
    </location>
</feature>
<dbReference type="InterPro" id="IPR036236">
    <property type="entry name" value="Znf_C2H2_sf"/>
</dbReference>
<evidence type="ECO:0000313" key="12">
    <source>
        <dbReference type="EMBL" id="KAF7285828.1"/>
    </source>
</evidence>
<dbReference type="Proteomes" id="UP000625711">
    <property type="component" value="Unassembled WGS sequence"/>
</dbReference>
<feature type="binding site" evidence="9">
    <location>
        <position position="51"/>
    </location>
    <ligand>
        <name>Zn(2+)</name>
        <dbReference type="ChEBI" id="CHEBI:29105"/>
    </ligand>
</feature>
<feature type="domain" description="C2H2-type" evidence="10">
    <location>
        <begin position="453"/>
        <end position="480"/>
    </location>
</feature>
<keyword evidence="4 8" id="KW-0863">Zinc-finger</keyword>
<dbReference type="InterPro" id="IPR013087">
    <property type="entry name" value="Znf_C2H2_type"/>
</dbReference>
<dbReference type="InterPro" id="IPR012934">
    <property type="entry name" value="Znf_AD"/>
</dbReference>
<evidence type="ECO:0000256" key="8">
    <source>
        <dbReference type="PROSITE-ProRule" id="PRU00042"/>
    </source>
</evidence>
<dbReference type="FunFam" id="3.30.160.60:FF:000110">
    <property type="entry name" value="Zinc finger protein-like"/>
    <property type="match status" value="1"/>
</dbReference>
<evidence type="ECO:0000256" key="1">
    <source>
        <dbReference type="ARBA" id="ARBA00004123"/>
    </source>
</evidence>
<dbReference type="FunFam" id="3.30.160.60:FF:002343">
    <property type="entry name" value="Zinc finger protein 33A"/>
    <property type="match status" value="1"/>
</dbReference>
<dbReference type="PROSITE" id="PS00028">
    <property type="entry name" value="ZINC_FINGER_C2H2_1"/>
    <property type="match status" value="10"/>
</dbReference>
<dbReference type="GO" id="GO:0000981">
    <property type="term" value="F:DNA-binding transcription factor activity, RNA polymerase II-specific"/>
    <property type="evidence" value="ECO:0007669"/>
    <property type="project" value="TreeGrafter"/>
</dbReference>
<feature type="domain" description="C2H2-type" evidence="10">
    <location>
        <begin position="509"/>
        <end position="536"/>
    </location>
</feature>
<evidence type="ECO:0000256" key="4">
    <source>
        <dbReference type="ARBA" id="ARBA00022771"/>
    </source>
</evidence>
<dbReference type="EMBL" id="JAACXV010000043">
    <property type="protein sequence ID" value="KAF7285828.1"/>
    <property type="molecule type" value="Genomic_DNA"/>
</dbReference>
<dbReference type="FunFam" id="3.30.160.60:FF:000512">
    <property type="entry name" value="zinc finger protein 197 isoform X1"/>
    <property type="match status" value="1"/>
</dbReference>
<feature type="domain" description="C2H2-type" evidence="10">
    <location>
        <begin position="425"/>
        <end position="452"/>
    </location>
</feature>
<dbReference type="FunFam" id="3.30.160.60:FF:000624">
    <property type="entry name" value="zinc finger protein 697"/>
    <property type="match status" value="3"/>
</dbReference>
<dbReference type="PANTHER" id="PTHR24394">
    <property type="entry name" value="ZINC FINGER PROTEIN"/>
    <property type="match status" value="1"/>
</dbReference>
<feature type="domain" description="C2H2-type" evidence="10">
    <location>
        <begin position="537"/>
        <end position="564"/>
    </location>
</feature>
<keyword evidence="13" id="KW-1185">Reference proteome</keyword>
<dbReference type="PROSITE" id="PS50157">
    <property type="entry name" value="ZINC_FINGER_C2H2_2"/>
    <property type="match status" value="10"/>
</dbReference>
<dbReference type="AlphaFoldDB" id="A0A834IVF2"/>
<proteinExistence type="predicted"/>
<feature type="domain" description="C2H2-type" evidence="10">
    <location>
        <begin position="333"/>
        <end position="361"/>
    </location>
</feature>
<evidence type="ECO:0000256" key="2">
    <source>
        <dbReference type="ARBA" id="ARBA00022723"/>
    </source>
</evidence>
<protein>
    <submittedName>
        <fullName evidence="12">Uncharacterized protein</fullName>
    </submittedName>
</protein>
<dbReference type="Gene3D" id="3.40.1800.20">
    <property type="match status" value="1"/>
</dbReference>
<evidence type="ECO:0000259" key="11">
    <source>
        <dbReference type="PROSITE" id="PS51915"/>
    </source>
</evidence>
<organism evidence="12 13">
    <name type="scientific">Rhynchophorus ferrugineus</name>
    <name type="common">Red palm weevil</name>
    <name type="synonym">Curculio ferrugineus</name>
    <dbReference type="NCBI Taxonomy" id="354439"/>
    <lineage>
        <taxon>Eukaryota</taxon>
        <taxon>Metazoa</taxon>
        <taxon>Ecdysozoa</taxon>
        <taxon>Arthropoda</taxon>
        <taxon>Hexapoda</taxon>
        <taxon>Insecta</taxon>
        <taxon>Pterygota</taxon>
        <taxon>Neoptera</taxon>
        <taxon>Endopterygota</taxon>
        <taxon>Coleoptera</taxon>
        <taxon>Polyphaga</taxon>
        <taxon>Cucujiformia</taxon>
        <taxon>Curculionidae</taxon>
        <taxon>Dryophthorinae</taxon>
        <taxon>Rhynchophorus</taxon>
    </lineage>
</organism>
<dbReference type="SUPFAM" id="SSF57667">
    <property type="entry name" value="beta-beta-alpha zinc fingers"/>
    <property type="match status" value="6"/>
</dbReference>
<dbReference type="SMART" id="SM00868">
    <property type="entry name" value="zf-AD"/>
    <property type="match status" value="1"/>
</dbReference>
<keyword evidence="6" id="KW-0238">DNA-binding</keyword>
<dbReference type="PANTHER" id="PTHR24394:SF29">
    <property type="entry name" value="MYONEURIN"/>
    <property type="match status" value="1"/>
</dbReference>
<evidence type="ECO:0000256" key="7">
    <source>
        <dbReference type="ARBA" id="ARBA00023242"/>
    </source>
</evidence>
<feature type="domain" description="C2H2-type" evidence="10">
    <location>
        <begin position="593"/>
        <end position="620"/>
    </location>
</feature>
<reference evidence="12" key="1">
    <citation type="submission" date="2020-08" db="EMBL/GenBank/DDBJ databases">
        <title>Genome sequencing and assembly of the red palm weevil Rhynchophorus ferrugineus.</title>
        <authorList>
            <person name="Dias G.B."/>
            <person name="Bergman C.M."/>
            <person name="Manee M."/>
        </authorList>
    </citation>
    <scope>NUCLEOTIDE SEQUENCE</scope>
    <source>
        <strain evidence="12">AA-2017</strain>
        <tissue evidence="12">Whole larva</tissue>
    </source>
</reference>
<keyword evidence="5 9" id="KW-0862">Zinc</keyword>
<feature type="domain" description="C2H2-type" evidence="10">
    <location>
        <begin position="369"/>
        <end position="396"/>
    </location>
</feature>
<feature type="domain" description="C2H2-type" evidence="10">
    <location>
        <begin position="565"/>
        <end position="592"/>
    </location>
</feature>